<dbReference type="PROSITE" id="PS51118">
    <property type="entry name" value="HTH_HXLR"/>
    <property type="match status" value="1"/>
</dbReference>
<accession>A0ABT7CQZ8</accession>
<evidence type="ECO:0000259" key="4">
    <source>
        <dbReference type="PROSITE" id="PS51118"/>
    </source>
</evidence>
<protein>
    <submittedName>
        <fullName evidence="5">Helix-turn-helix domain-containing protein</fullName>
    </submittedName>
</protein>
<organism evidence="5 6">
    <name type="scientific">Xanthocytophaga flava</name>
    <dbReference type="NCBI Taxonomy" id="3048013"/>
    <lineage>
        <taxon>Bacteria</taxon>
        <taxon>Pseudomonadati</taxon>
        <taxon>Bacteroidota</taxon>
        <taxon>Cytophagia</taxon>
        <taxon>Cytophagales</taxon>
        <taxon>Rhodocytophagaceae</taxon>
        <taxon>Xanthocytophaga</taxon>
    </lineage>
</organism>
<evidence type="ECO:0000313" key="5">
    <source>
        <dbReference type="EMBL" id="MDJ1495367.1"/>
    </source>
</evidence>
<dbReference type="Proteomes" id="UP001228581">
    <property type="component" value="Unassembled WGS sequence"/>
</dbReference>
<dbReference type="SUPFAM" id="SSF46785">
    <property type="entry name" value="Winged helix' DNA-binding domain"/>
    <property type="match status" value="1"/>
</dbReference>
<dbReference type="InterPro" id="IPR036388">
    <property type="entry name" value="WH-like_DNA-bd_sf"/>
</dbReference>
<proteinExistence type="predicted"/>
<feature type="domain" description="HTH hxlR-type" evidence="4">
    <location>
        <begin position="13"/>
        <end position="104"/>
    </location>
</feature>
<dbReference type="EMBL" id="JASJOT010000014">
    <property type="protein sequence ID" value="MDJ1495367.1"/>
    <property type="molecule type" value="Genomic_DNA"/>
</dbReference>
<sequence length="104" mass="11716">MTTLHLKENSEHCPAEGILKIISGKWKPQIFRLAIQGPLRFNSLLRQLPGSSKQSVAVALRELEEAGLLTKTVVKEKPLHIEYNLSEKGEQVTHIFVSLQRFIG</sequence>
<comment type="caution">
    <text evidence="5">The sequence shown here is derived from an EMBL/GenBank/DDBJ whole genome shotgun (WGS) entry which is preliminary data.</text>
</comment>
<reference evidence="5 6" key="1">
    <citation type="submission" date="2023-05" db="EMBL/GenBank/DDBJ databases">
        <authorList>
            <person name="Zhang X."/>
        </authorList>
    </citation>
    <scope>NUCLEOTIDE SEQUENCE [LARGE SCALE GENOMIC DNA]</scope>
    <source>
        <strain evidence="5 6">DM2B3-1</strain>
    </source>
</reference>
<name>A0ABT7CQZ8_9BACT</name>
<dbReference type="RefSeq" id="WP_313999330.1">
    <property type="nucleotide sequence ID" value="NZ_JASJOR010000039.1"/>
</dbReference>
<dbReference type="PANTHER" id="PTHR33204">
    <property type="entry name" value="TRANSCRIPTIONAL REGULATOR, MARR FAMILY"/>
    <property type="match status" value="1"/>
</dbReference>
<evidence type="ECO:0000313" key="6">
    <source>
        <dbReference type="Proteomes" id="UP001228581"/>
    </source>
</evidence>
<keyword evidence="6" id="KW-1185">Reference proteome</keyword>
<keyword evidence="1" id="KW-0805">Transcription regulation</keyword>
<evidence type="ECO:0000256" key="1">
    <source>
        <dbReference type="ARBA" id="ARBA00023015"/>
    </source>
</evidence>
<keyword evidence="2" id="KW-0238">DNA-binding</keyword>
<evidence type="ECO:0000256" key="3">
    <source>
        <dbReference type="ARBA" id="ARBA00023163"/>
    </source>
</evidence>
<dbReference type="Gene3D" id="1.10.10.10">
    <property type="entry name" value="Winged helix-like DNA-binding domain superfamily/Winged helix DNA-binding domain"/>
    <property type="match status" value="1"/>
</dbReference>
<dbReference type="InterPro" id="IPR002577">
    <property type="entry name" value="HTH_HxlR"/>
</dbReference>
<evidence type="ECO:0000256" key="2">
    <source>
        <dbReference type="ARBA" id="ARBA00023125"/>
    </source>
</evidence>
<dbReference type="InterPro" id="IPR036390">
    <property type="entry name" value="WH_DNA-bd_sf"/>
</dbReference>
<keyword evidence="3" id="KW-0804">Transcription</keyword>
<dbReference type="Pfam" id="PF01638">
    <property type="entry name" value="HxlR"/>
    <property type="match status" value="1"/>
</dbReference>
<gene>
    <name evidence="5" type="ORF">QNI19_20680</name>
</gene>